<evidence type="ECO:0000313" key="5">
    <source>
        <dbReference type="Proteomes" id="UP000770717"/>
    </source>
</evidence>
<reference evidence="4" key="1">
    <citation type="thesis" date="2020" institute="ProQuest LLC" country="789 East Eisenhower Parkway, Ann Arbor, MI, USA">
        <title>Comparative Genomics and Chromosome Evolution.</title>
        <authorList>
            <person name="Mudd A.B."/>
        </authorList>
    </citation>
    <scope>NUCLEOTIDE SEQUENCE</scope>
    <source>
        <strain evidence="4">HN-11 Male</strain>
        <tissue evidence="4">Kidney and liver</tissue>
    </source>
</reference>
<dbReference type="GO" id="GO:0005615">
    <property type="term" value="C:extracellular space"/>
    <property type="evidence" value="ECO:0007669"/>
    <property type="project" value="InterPro"/>
</dbReference>
<comment type="caution">
    <text evidence="4">The sequence shown here is derived from an EMBL/GenBank/DDBJ whole genome shotgun (WGS) entry which is preliminary data.</text>
</comment>
<dbReference type="EMBL" id="WNTK01000006">
    <property type="protein sequence ID" value="KAG9482184.1"/>
    <property type="molecule type" value="Genomic_DNA"/>
</dbReference>
<dbReference type="InterPro" id="IPR000975">
    <property type="entry name" value="IL-1_fam"/>
</dbReference>
<dbReference type="GO" id="GO:0006955">
    <property type="term" value="P:immune response"/>
    <property type="evidence" value="ECO:0007669"/>
    <property type="project" value="InterPro"/>
</dbReference>
<dbReference type="GO" id="GO:0006954">
    <property type="term" value="P:inflammatory response"/>
    <property type="evidence" value="ECO:0007669"/>
    <property type="project" value="InterPro"/>
</dbReference>
<evidence type="ECO:0008006" key="6">
    <source>
        <dbReference type="Google" id="ProtNLM"/>
    </source>
</evidence>
<dbReference type="AlphaFoldDB" id="A0A8J6F6W4"/>
<sequence length="116" mass="13297">ADCQTFELQIYRTTSPNDGLSVAFTVNYNGDKYHMCCTEDMKIYFKKGDSPERIDGNLSEIIFFQKQFSEGDESFKFQSALKAGYYLAVSDEGGQQKLILKSHNGLNERERFTITH</sequence>
<dbReference type="CDD" id="cd23298">
    <property type="entry name" value="beta-trefoil_IL18"/>
    <property type="match status" value="1"/>
</dbReference>
<dbReference type="InterPro" id="IPR008996">
    <property type="entry name" value="IL1/FGF"/>
</dbReference>
<evidence type="ECO:0000313" key="4">
    <source>
        <dbReference type="EMBL" id="KAG9482184.1"/>
    </source>
</evidence>
<keyword evidence="5" id="KW-1185">Reference proteome</keyword>
<dbReference type="Proteomes" id="UP000770717">
    <property type="component" value="Unassembled WGS sequence"/>
</dbReference>
<evidence type="ECO:0000256" key="2">
    <source>
        <dbReference type="ARBA" id="ARBA00010448"/>
    </source>
</evidence>
<organism evidence="4 5">
    <name type="scientific">Eleutherodactylus coqui</name>
    <name type="common">Puerto Rican coqui</name>
    <dbReference type="NCBI Taxonomy" id="57060"/>
    <lineage>
        <taxon>Eukaryota</taxon>
        <taxon>Metazoa</taxon>
        <taxon>Chordata</taxon>
        <taxon>Craniata</taxon>
        <taxon>Vertebrata</taxon>
        <taxon>Euteleostomi</taxon>
        <taxon>Amphibia</taxon>
        <taxon>Batrachia</taxon>
        <taxon>Anura</taxon>
        <taxon>Neobatrachia</taxon>
        <taxon>Hyloidea</taxon>
        <taxon>Eleutherodactylidae</taxon>
        <taxon>Eleutherodactylinae</taxon>
        <taxon>Eleutherodactylus</taxon>
        <taxon>Eleutherodactylus</taxon>
    </lineage>
</organism>
<keyword evidence="3" id="KW-0964">Secreted</keyword>
<gene>
    <name evidence="4" type="ORF">GDO78_011078</name>
</gene>
<comment type="similarity">
    <text evidence="2">Belongs to the IL-1 family.</text>
</comment>
<proteinExistence type="inferred from homology"/>
<accession>A0A8J6F6W4</accession>
<dbReference type="GO" id="GO:0005125">
    <property type="term" value="F:cytokine activity"/>
    <property type="evidence" value="ECO:0007669"/>
    <property type="project" value="InterPro"/>
</dbReference>
<dbReference type="OrthoDB" id="8535973at2759"/>
<dbReference type="Pfam" id="PF00340">
    <property type="entry name" value="IL1"/>
    <property type="match status" value="1"/>
</dbReference>
<evidence type="ECO:0000256" key="3">
    <source>
        <dbReference type="ARBA" id="ARBA00022525"/>
    </source>
</evidence>
<dbReference type="SUPFAM" id="SSF50353">
    <property type="entry name" value="Cytokine"/>
    <property type="match status" value="1"/>
</dbReference>
<protein>
    <recommendedName>
        <fullName evidence="6">Interleukin 18</fullName>
    </recommendedName>
</protein>
<evidence type="ECO:0000256" key="1">
    <source>
        <dbReference type="ARBA" id="ARBA00004613"/>
    </source>
</evidence>
<comment type="subcellular location">
    <subcellularLocation>
        <location evidence="1">Secreted</location>
    </subcellularLocation>
</comment>
<dbReference type="Gene3D" id="2.80.10.50">
    <property type="match status" value="1"/>
</dbReference>
<feature type="non-terminal residue" evidence="4">
    <location>
        <position position="116"/>
    </location>
</feature>
<name>A0A8J6F6W4_ELECQ</name>